<dbReference type="Proteomes" id="UP000320762">
    <property type="component" value="Unassembled WGS sequence"/>
</dbReference>
<gene>
    <name evidence="1" type="ORF">BD626DRAFT_634465</name>
</gene>
<name>A0A550BZI8_9AGAR</name>
<proteinExistence type="predicted"/>
<dbReference type="EMBL" id="VDMD01000041">
    <property type="protein sequence ID" value="TRM57938.1"/>
    <property type="molecule type" value="Genomic_DNA"/>
</dbReference>
<evidence type="ECO:0000313" key="1">
    <source>
        <dbReference type="EMBL" id="TRM57938.1"/>
    </source>
</evidence>
<dbReference type="OrthoDB" id="2997131at2759"/>
<sequence length="222" mass="25911">MQILGYVCAHVEFSLIEPSYPVVVVSQVCQRWRAIVLDSPPLWCPEFRIAIAEEWELYYSSEDQDISQMQKKTEQMQIALHTYVQRSGGALLAVRIVGRDKPEERQAKAICWCIVDHLPRWHSLRVTTLVAIHVPRWNFPLLESLTIEYYDPDCYNKYLINRLPDLPQLRKVSVPCLMHLPWDQLKCPHQRLDRFANLHDEDHSTLPSSPAGPAHIYRVDGW</sequence>
<protein>
    <recommendedName>
        <fullName evidence="3">F-box domain-containing protein</fullName>
    </recommendedName>
</protein>
<reference evidence="1 2" key="1">
    <citation type="journal article" date="2019" name="New Phytol.">
        <title>Comparative genomics reveals unique wood-decay strategies and fruiting body development in the Schizophyllaceae.</title>
        <authorList>
            <person name="Almasi E."/>
            <person name="Sahu N."/>
            <person name="Krizsan K."/>
            <person name="Balint B."/>
            <person name="Kovacs G.M."/>
            <person name="Kiss B."/>
            <person name="Cseklye J."/>
            <person name="Drula E."/>
            <person name="Henrissat B."/>
            <person name="Nagy I."/>
            <person name="Chovatia M."/>
            <person name="Adam C."/>
            <person name="LaButti K."/>
            <person name="Lipzen A."/>
            <person name="Riley R."/>
            <person name="Grigoriev I.V."/>
            <person name="Nagy L.G."/>
        </authorList>
    </citation>
    <scope>NUCLEOTIDE SEQUENCE [LARGE SCALE GENOMIC DNA]</scope>
    <source>
        <strain evidence="1 2">NL-1724</strain>
    </source>
</reference>
<keyword evidence="2" id="KW-1185">Reference proteome</keyword>
<dbReference type="AlphaFoldDB" id="A0A550BZI8"/>
<comment type="caution">
    <text evidence="1">The sequence shown here is derived from an EMBL/GenBank/DDBJ whole genome shotgun (WGS) entry which is preliminary data.</text>
</comment>
<accession>A0A550BZI8</accession>
<organism evidence="1 2">
    <name type="scientific">Schizophyllum amplum</name>
    <dbReference type="NCBI Taxonomy" id="97359"/>
    <lineage>
        <taxon>Eukaryota</taxon>
        <taxon>Fungi</taxon>
        <taxon>Dikarya</taxon>
        <taxon>Basidiomycota</taxon>
        <taxon>Agaricomycotina</taxon>
        <taxon>Agaricomycetes</taxon>
        <taxon>Agaricomycetidae</taxon>
        <taxon>Agaricales</taxon>
        <taxon>Schizophyllaceae</taxon>
        <taxon>Schizophyllum</taxon>
    </lineage>
</organism>
<evidence type="ECO:0000313" key="2">
    <source>
        <dbReference type="Proteomes" id="UP000320762"/>
    </source>
</evidence>
<evidence type="ECO:0008006" key="3">
    <source>
        <dbReference type="Google" id="ProtNLM"/>
    </source>
</evidence>